<organism evidence="2 3">
    <name type="scientific">Halalkalibaculum roseum</name>
    <dbReference type="NCBI Taxonomy" id="2709311"/>
    <lineage>
        <taxon>Bacteria</taxon>
        <taxon>Pseudomonadati</taxon>
        <taxon>Balneolota</taxon>
        <taxon>Balneolia</taxon>
        <taxon>Balneolales</taxon>
        <taxon>Balneolaceae</taxon>
        <taxon>Halalkalibaculum</taxon>
    </lineage>
</organism>
<protein>
    <recommendedName>
        <fullName evidence="4">Nuclear transport factor 2 family protein</fullName>
    </recommendedName>
</protein>
<name>A0A6M1SVL4_9BACT</name>
<accession>A0A6M1SVL4</accession>
<feature type="chain" id="PRO_5027005899" description="Nuclear transport factor 2 family protein" evidence="1">
    <location>
        <begin position="16"/>
        <end position="170"/>
    </location>
</feature>
<dbReference type="AlphaFoldDB" id="A0A6M1SVL4"/>
<feature type="signal peptide" evidence="1">
    <location>
        <begin position="1"/>
        <end position="15"/>
    </location>
</feature>
<evidence type="ECO:0000313" key="3">
    <source>
        <dbReference type="Proteomes" id="UP000473278"/>
    </source>
</evidence>
<reference evidence="2 3" key="1">
    <citation type="submission" date="2020-02" db="EMBL/GenBank/DDBJ databases">
        <title>Balneolaceae bacterium YR4-1, complete genome.</title>
        <authorList>
            <person name="Li Y."/>
            <person name="Wu S."/>
        </authorList>
    </citation>
    <scope>NUCLEOTIDE SEQUENCE [LARGE SCALE GENOMIC DNA]</scope>
    <source>
        <strain evidence="2 3">YR4-1</strain>
    </source>
</reference>
<keyword evidence="3" id="KW-1185">Reference proteome</keyword>
<evidence type="ECO:0000313" key="2">
    <source>
        <dbReference type="EMBL" id="NGP77000.1"/>
    </source>
</evidence>
<dbReference type="Proteomes" id="UP000473278">
    <property type="component" value="Unassembled WGS sequence"/>
</dbReference>
<gene>
    <name evidence="2" type="ORF">G3570_10175</name>
</gene>
<keyword evidence="1" id="KW-0732">Signal</keyword>
<sequence>MLALLLFFLPYYVTAQPSETNTKYDLTTIDGTIEALYASISGEKGEQRDWVTFRNLFTEGAKLIPAGISPDGNFRYRYMSPEDYIQNSGPWLVENGFIEEEIHHETDRFDPIAHVFSTYTSRNTAGGEIIDRGINSIQLFYDGDRWWVVNIYWTGEREGHPIPQEYNAKD</sequence>
<dbReference type="EMBL" id="JAALLT010000003">
    <property type="protein sequence ID" value="NGP77000.1"/>
    <property type="molecule type" value="Genomic_DNA"/>
</dbReference>
<proteinExistence type="predicted"/>
<evidence type="ECO:0008006" key="4">
    <source>
        <dbReference type="Google" id="ProtNLM"/>
    </source>
</evidence>
<evidence type="ECO:0000256" key="1">
    <source>
        <dbReference type="SAM" id="SignalP"/>
    </source>
</evidence>
<comment type="caution">
    <text evidence="2">The sequence shown here is derived from an EMBL/GenBank/DDBJ whole genome shotgun (WGS) entry which is preliminary data.</text>
</comment>